<name>A0A699ZK41_HAELA</name>
<evidence type="ECO:0000313" key="2">
    <source>
        <dbReference type="Proteomes" id="UP000485058"/>
    </source>
</evidence>
<evidence type="ECO:0008006" key="3">
    <source>
        <dbReference type="Google" id="ProtNLM"/>
    </source>
</evidence>
<dbReference type="AlphaFoldDB" id="A0A699ZK41"/>
<gene>
    <name evidence="1" type="ORF">HaLaN_20548</name>
</gene>
<dbReference type="InterPro" id="IPR008942">
    <property type="entry name" value="ENTH_VHS"/>
</dbReference>
<keyword evidence="2" id="KW-1185">Reference proteome</keyword>
<reference evidence="1 2" key="1">
    <citation type="submission" date="2020-02" db="EMBL/GenBank/DDBJ databases">
        <title>Draft genome sequence of Haematococcus lacustris strain NIES-144.</title>
        <authorList>
            <person name="Morimoto D."/>
            <person name="Nakagawa S."/>
            <person name="Yoshida T."/>
            <person name="Sawayama S."/>
        </authorList>
    </citation>
    <scope>NUCLEOTIDE SEQUENCE [LARGE SCALE GENOMIC DNA]</scope>
    <source>
        <strain evidence="1 2">NIES-144</strain>
    </source>
</reference>
<proteinExistence type="predicted"/>
<dbReference type="Proteomes" id="UP000485058">
    <property type="component" value="Unassembled WGS sequence"/>
</dbReference>
<dbReference type="Gene3D" id="1.25.40.90">
    <property type="match status" value="1"/>
</dbReference>
<evidence type="ECO:0000313" key="1">
    <source>
        <dbReference type="EMBL" id="GFH23003.1"/>
    </source>
</evidence>
<sequence>MVEQQQAGAGGAQLSHQFQAFFGPWEALPSYVPAPADPQQAERITLLDSIKTSQQWFMACGQGAAAGLARMMASRCVTGVAEYDRTLHLIYLANDILFKGCGGAEGGQLRGTSSPTLP</sequence>
<dbReference type="EMBL" id="BLLF01002172">
    <property type="protein sequence ID" value="GFH23003.1"/>
    <property type="molecule type" value="Genomic_DNA"/>
</dbReference>
<organism evidence="1 2">
    <name type="scientific">Haematococcus lacustris</name>
    <name type="common">Green alga</name>
    <name type="synonym">Haematococcus pluvialis</name>
    <dbReference type="NCBI Taxonomy" id="44745"/>
    <lineage>
        <taxon>Eukaryota</taxon>
        <taxon>Viridiplantae</taxon>
        <taxon>Chlorophyta</taxon>
        <taxon>core chlorophytes</taxon>
        <taxon>Chlorophyceae</taxon>
        <taxon>CS clade</taxon>
        <taxon>Chlamydomonadales</taxon>
        <taxon>Haematococcaceae</taxon>
        <taxon>Haematococcus</taxon>
    </lineage>
</organism>
<accession>A0A699ZK41</accession>
<comment type="caution">
    <text evidence="1">The sequence shown here is derived from an EMBL/GenBank/DDBJ whole genome shotgun (WGS) entry which is preliminary data.</text>
</comment>
<protein>
    <recommendedName>
        <fullName evidence="3">CID domain-containing protein</fullName>
    </recommendedName>
</protein>